<evidence type="ECO:0000256" key="4">
    <source>
        <dbReference type="ARBA" id="ARBA00023139"/>
    </source>
</evidence>
<evidence type="ECO:0000256" key="6">
    <source>
        <dbReference type="SAM" id="MobiDB-lite"/>
    </source>
</evidence>
<evidence type="ECO:0000256" key="7">
    <source>
        <dbReference type="SAM" id="SignalP"/>
    </source>
</evidence>
<dbReference type="Proteomes" id="UP001055091">
    <property type="component" value="Unassembled WGS sequence"/>
</dbReference>
<dbReference type="SUPFAM" id="SSF53850">
    <property type="entry name" value="Periplasmic binding protein-like II"/>
    <property type="match status" value="1"/>
</dbReference>
<dbReference type="Gene3D" id="3.40.190.10">
    <property type="entry name" value="Periplasmic binding protein-like II"/>
    <property type="match status" value="1"/>
</dbReference>
<feature type="compositionally biased region" description="Basic and acidic residues" evidence="6">
    <location>
        <begin position="39"/>
        <end position="59"/>
    </location>
</feature>
<evidence type="ECO:0000256" key="2">
    <source>
        <dbReference type="ARBA" id="ARBA00022729"/>
    </source>
</evidence>
<dbReference type="EMBL" id="BQNJ01000001">
    <property type="protein sequence ID" value="GKG98971.1"/>
    <property type="molecule type" value="Genomic_DNA"/>
</dbReference>
<dbReference type="PANTHER" id="PTHR43649:SF33">
    <property type="entry name" value="POLYGALACTURONAN_RHAMNOGALACTURONAN-BINDING PROTEIN YTCQ"/>
    <property type="match status" value="1"/>
</dbReference>
<evidence type="ECO:0000313" key="8">
    <source>
        <dbReference type="EMBL" id="GKG98971.1"/>
    </source>
</evidence>
<dbReference type="PROSITE" id="PS51257">
    <property type="entry name" value="PROKAR_LIPOPROTEIN"/>
    <property type="match status" value="1"/>
</dbReference>
<keyword evidence="2 7" id="KW-0732">Signal</keyword>
<feature type="region of interest" description="Disordered" evidence="6">
    <location>
        <begin position="26"/>
        <end position="59"/>
    </location>
</feature>
<evidence type="ECO:0000256" key="1">
    <source>
        <dbReference type="ARBA" id="ARBA00022475"/>
    </source>
</evidence>
<dbReference type="InterPro" id="IPR006059">
    <property type="entry name" value="SBP"/>
</dbReference>
<accession>A0AA37NI67</accession>
<organism evidence="8 9">
    <name type="scientific">Hungatella hathewayi</name>
    <dbReference type="NCBI Taxonomy" id="154046"/>
    <lineage>
        <taxon>Bacteria</taxon>
        <taxon>Bacillati</taxon>
        <taxon>Bacillota</taxon>
        <taxon>Clostridia</taxon>
        <taxon>Lachnospirales</taxon>
        <taxon>Lachnospiraceae</taxon>
        <taxon>Hungatella</taxon>
    </lineage>
</organism>
<name>A0AA37NI67_9FIRM</name>
<evidence type="ECO:0000313" key="9">
    <source>
        <dbReference type="Proteomes" id="UP001055091"/>
    </source>
</evidence>
<feature type="signal peptide" evidence="7">
    <location>
        <begin position="1"/>
        <end position="25"/>
    </location>
</feature>
<keyword evidence="1" id="KW-1003">Cell membrane</keyword>
<dbReference type="RefSeq" id="WP_022030316.1">
    <property type="nucleotide sequence ID" value="NZ_BQNJ01000001.1"/>
</dbReference>
<dbReference type="AlphaFoldDB" id="A0AA37NI67"/>
<dbReference type="Pfam" id="PF01547">
    <property type="entry name" value="SBP_bac_1"/>
    <property type="match status" value="1"/>
</dbReference>
<keyword evidence="4" id="KW-0564">Palmitate</keyword>
<feature type="chain" id="PRO_5041340504" description="Sugar ABC transporter substrate-binding protein" evidence="7">
    <location>
        <begin position="26"/>
        <end position="472"/>
    </location>
</feature>
<comment type="caution">
    <text evidence="8">The sequence shown here is derived from an EMBL/GenBank/DDBJ whole genome shotgun (WGS) entry which is preliminary data.</text>
</comment>
<proteinExistence type="predicted"/>
<sequence length="472" mass="52286">MRRRQVMKKAAAILLTAAVAAGLTACGSKPSETQSTAAEVKKTEEEKTAAENGKAAEDKGNGEAVTLTMWVESKNETDIKQELDEEFMEENPDIILNKVMKEGDPGNDFYQGVAAGNAPDCVTVSFTLMDKYANAGILAPLNQYFDQWDEKDGFSQSYVDMFTKNGNLYGITSIDANFLLAYNKAVFREAGIENPPATWEEAYETAKKITNPDTQTYGYGVLGSEWTDWFFQYYVWQAGGDLTKRNADGTLELTFTDPAVIEAANYYQKLRRDGVSQPDLTLKFNELIEKFAQGKIAMMPFATDWVSTAASLGAKVDDIGLCPFPAGPSGKSVTTSLGYNWVINAKSSPEKQDAAWRYIAFMSSKESMERTIEASADKGAVDPIHYPRTDVNVSELTDMNPEYQEVLKKIEGTGRLEYEGKDIISPYVDRTVQKILADLNADPEKEFAAASEQAQKEVVDQYNKEVLEKAEK</sequence>
<protein>
    <recommendedName>
        <fullName evidence="10">Sugar ABC transporter substrate-binding protein</fullName>
    </recommendedName>
</protein>
<evidence type="ECO:0000256" key="5">
    <source>
        <dbReference type="ARBA" id="ARBA00023288"/>
    </source>
</evidence>
<evidence type="ECO:0008006" key="10">
    <source>
        <dbReference type="Google" id="ProtNLM"/>
    </source>
</evidence>
<keyword evidence="3" id="KW-0472">Membrane</keyword>
<evidence type="ECO:0000256" key="3">
    <source>
        <dbReference type="ARBA" id="ARBA00023136"/>
    </source>
</evidence>
<dbReference type="InterPro" id="IPR050490">
    <property type="entry name" value="Bact_solute-bd_prot1"/>
</dbReference>
<keyword evidence="5" id="KW-0449">Lipoprotein</keyword>
<dbReference type="PANTHER" id="PTHR43649">
    <property type="entry name" value="ARABINOSE-BINDING PROTEIN-RELATED"/>
    <property type="match status" value="1"/>
</dbReference>
<gene>
    <name evidence="8" type="ORF">CE91St55_09530</name>
</gene>
<reference evidence="8" key="1">
    <citation type="submission" date="2022-01" db="EMBL/GenBank/DDBJ databases">
        <title>Novel bile acid biosynthetic pathways are enriched in the microbiome of centenarians.</title>
        <authorList>
            <person name="Sato Y."/>
            <person name="Atarashi K."/>
            <person name="Plichta R.D."/>
            <person name="Arai Y."/>
            <person name="Sasajima S."/>
            <person name="Kearney M.S."/>
            <person name="Suda W."/>
            <person name="Takeshita K."/>
            <person name="Sasaki T."/>
            <person name="Okamoto S."/>
            <person name="Skelly N.A."/>
            <person name="Okamura Y."/>
            <person name="Vlamakis H."/>
            <person name="Li Y."/>
            <person name="Tanoue T."/>
            <person name="Takei H."/>
            <person name="Nittono H."/>
            <person name="Narushima S."/>
            <person name="Irie J."/>
            <person name="Itoh H."/>
            <person name="Moriya K."/>
            <person name="Sugiura Y."/>
            <person name="Suematsu M."/>
            <person name="Moritoki N."/>
            <person name="Shibata S."/>
            <person name="Littman R.D."/>
            <person name="Fischbach A.M."/>
            <person name="Uwamino Y."/>
            <person name="Inoue T."/>
            <person name="Honda A."/>
            <person name="Hattori M."/>
            <person name="Murai T."/>
            <person name="Xavier J.R."/>
            <person name="Hirose N."/>
            <person name="Honda K."/>
        </authorList>
    </citation>
    <scope>NUCLEOTIDE SEQUENCE</scope>
    <source>
        <strain evidence="8">CE91-St55</strain>
    </source>
</reference>